<dbReference type="GO" id="GO:0042565">
    <property type="term" value="C:RNA nuclear export complex"/>
    <property type="evidence" value="ECO:0007669"/>
    <property type="project" value="TreeGrafter"/>
</dbReference>
<dbReference type="GO" id="GO:0005737">
    <property type="term" value="C:cytoplasm"/>
    <property type="evidence" value="ECO:0007669"/>
    <property type="project" value="TreeGrafter"/>
</dbReference>
<organism evidence="3 4">
    <name type="scientific">Syphacia muris</name>
    <dbReference type="NCBI Taxonomy" id="451379"/>
    <lineage>
        <taxon>Eukaryota</taxon>
        <taxon>Metazoa</taxon>
        <taxon>Ecdysozoa</taxon>
        <taxon>Nematoda</taxon>
        <taxon>Chromadorea</taxon>
        <taxon>Rhabditida</taxon>
        <taxon>Spirurina</taxon>
        <taxon>Oxyuridomorpha</taxon>
        <taxon>Oxyuroidea</taxon>
        <taxon>Oxyuridae</taxon>
        <taxon>Syphacia</taxon>
    </lineage>
</organism>
<evidence type="ECO:0000259" key="1">
    <source>
        <dbReference type="Pfam" id="PF08389"/>
    </source>
</evidence>
<dbReference type="STRING" id="451379.A0A158R678"/>
<evidence type="ECO:0000259" key="2">
    <source>
        <dbReference type="Pfam" id="PF19273"/>
    </source>
</evidence>
<protein>
    <submittedName>
        <fullName evidence="4">Xpo1 domain-containing protein</fullName>
    </submittedName>
</protein>
<dbReference type="PANTHER" id="PTHR11223">
    <property type="entry name" value="EXPORTIN 1/5"/>
    <property type="match status" value="1"/>
</dbReference>
<dbReference type="InterPro" id="IPR013598">
    <property type="entry name" value="Exportin-1/Importin-b-like"/>
</dbReference>
<dbReference type="InterPro" id="IPR045478">
    <property type="entry name" value="Exportin-5_C"/>
</dbReference>
<dbReference type="WBParaSite" id="SMUV_0001004401-mRNA-1">
    <property type="protein sequence ID" value="SMUV_0001004401-mRNA-1"/>
    <property type="gene ID" value="SMUV_0001004401"/>
</dbReference>
<dbReference type="Gene3D" id="1.25.10.10">
    <property type="entry name" value="Leucine-rich Repeat Variant"/>
    <property type="match status" value="1"/>
</dbReference>
<dbReference type="GO" id="GO:0005049">
    <property type="term" value="F:nuclear export signal receptor activity"/>
    <property type="evidence" value="ECO:0007669"/>
    <property type="project" value="InterPro"/>
</dbReference>
<feature type="domain" description="Exportin-5 C-terminal" evidence="2">
    <location>
        <begin position="315"/>
        <end position="553"/>
    </location>
</feature>
<dbReference type="Proteomes" id="UP000046393">
    <property type="component" value="Unplaced"/>
</dbReference>
<feature type="domain" description="Exportin-1/Importin-beta-like" evidence="1">
    <location>
        <begin position="103"/>
        <end position="269"/>
    </location>
</feature>
<name>A0A158R678_9BILA</name>
<dbReference type="PANTHER" id="PTHR11223:SF3">
    <property type="entry name" value="EXPORTIN-5"/>
    <property type="match status" value="1"/>
</dbReference>
<evidence type="ECO:0000313" key="3">
    <source>
        <dbReference type="Proteomes" id="UP000046393"/>
    </source>
</evidence>
<dbReference type="GO" id="GO:0006611">
    <property type="term" value="P:protein export from nucleus"/>
    <property type="evidence" value="ECO:0007669"/>
    <property type="project" value="InterPro"/>
</dbReference>
<dbReference type="Pfam" id="PF08389">
    <property type="entry name" value="Xpo1"/>
    <property type="match status" value="1"/>
</dbReference>
<dbReference type="AlphaFoldDB" id="A0A158R678"/>
<keyword evidence="3" id="KW-1185">Reference proteome</keyword>
<dbReference type="InterPro" id="IPR011989">
    <property type="entry name" value="ARM-like"/>
</dbReference>
<reference evidence="4" key="1">
    <citation type="submission" date="2016-04" db="UniProtKB">
        <authorList>
            <consortium name="WormBaseParasite"/>
        </authorList>
    </citation>
    <scope>IDENTIFICATION</scope>
</reference>
<proteinExistence type="predicted"/>
<accession>A0A158R678</accession>
<dbReference type="GO" id="GO:0005634">
    <property type="term" value="C:nucleus"/>
    <property type="evidence" value="ECO:0007669"/>
    <property type="project" value="TreeGrafter"/>
</dbReference>
<dbReference type="SUPFAM" id="SSF48371">
    <property type="entry name" value="ARM repeat"/>
    <property type="match status" value="1"/>
</dbReference>
<dbReference type="GO" id="GO:0003723">
    <property type="term" value="F:RNA binding"/>
    <property type="evidence" value="ECO:0007669"/>
    <property type="project" value="TreeGrafter"/>
</dbReference>
<dbReference type="GO" id="GO:0006405">
    <property type="term" value="P:RNA export from nucleus"/>
    <property type="evidence" value="ECO:0007669"/>
    <property type="project" value="TreeGrafter"/>
</dbReference>
<dbReference type="InterPro" id="IPR045065">
    <property type="entry name" value="XPO1/5"/>
</dbReference>
<evidence type="ECO:0000313" key="4">
    <source>
        <dbReference type="WBParaSite" id="SMUV_0001004401-mRNA-1"/>
    </source>
</evidence>
<sequence length="1104" mass="124883">MTFNVWAVIDAVTTVYNPQVPNEQRIVASKFIEAAKDSSPQDLEALGYELIANNDVRVVHVGWSFIEHIIKFCWLDLNEDSRISVRNGCFAHARNEKVNLPEVKNAFCRCIVSIAEHEWPQNWPEFFDQLEQLSTISLSHAELPFRILQRLVEDVVTICTIENAQRRKDLNTSIVTEIPKIFSFISCALESPRSRNGMILLSLNVYFLLRCITEDHISLVCCALSLLAEIVEWIPSKVLDLHLDKLLEVVCSFLSGNDFSICDKAANCLLRIASRKHIKNDENLVVMALFGDIPMQSILASASSAASVGPNNAVHYRYLKTLCDVLSALGIQLSDVWKRAPPNFEMYLRANEAFITHPSVYLRNEAATVYASFIVHSEIVEDDTFSQSLSRIIPKVPKLLEKIGLPSLGDSEASLYSQIDFDDDADFFQCFIRYRERLLKVVRGACDDRHIYELLTITEDWIKNQCIVNPHSILDKEWEAMLRFIRVVLNECHTESFFDDTQYQIFTGLFDGVLMVLSSITAPSHLVNNLLSVLSALFLILESCPDRVTPILLLLRRFLLEEVDEMSEEKSVKRHCLSVLLKLVTYYADVVRSSLSPMQQASCTQVVAALGNLCGDFAMQCNFISCAVQETVLYFSTPEVLSATEGDSGFLSFIGLSSPAPLNNEEARQSLFIHNRVVTILQLRANLATIEGMLMQVRSISPPAHPAFPALRPILPTLFSFAEYGIILRRVNSLYESHCSSLIHPSYGPTVVDITAADRQQLLSAIDPLASVSLSRNQTDDPKSHARSFISDVTDYVQSITGLLASAMPAELFLEPCVSAWCMQLVSHISYVPDFRLRFWIRRSWRPLLTSCPQRLYSTLYISKIFIAAEDQEPTKEQLFEEHMTCVLTRETVALLRALFRIHDSGEERNDGPSCVITKQIMEDKVIFEGIVALAFHCLTFSDASSTIRVIPICRSIVETVFPLGRCDESMAIFMLVRSIQSLQVHGSDDVALGFLLILIFHVYYSLREGCENLVRVLQQVPQCNFECVDAYDKRIMSMRQNKEVVYDKCKREMTKKLLRPLISVQVGLQHRRPVHLRIQPPLSKPVKPVIEDFTDLGLLFTTV</sequence>
<feature type="domain" description="Exportin-5 C-terminal" evidence="2">
    <location>
        <begin position="871"/>
        <end position="1059"/>
    </location>
</feature>
<dbReference type="InterPro" id="IPR016024">
    <property type="entry name" value="ARM-type_fold"/>
</dbReference>
<dbReference type="Pfam" id="PF19273">
    <property type="entry name" value="Exportin-5"/>
    <property type="match status" value="2"/>
</dbReference>